<dbReference type="InterPro" id="IPR051540">
    <property type="entry name" value="S-2-haloacid_dehalogenase"/>
</dbReference>
<dbReference type="PANTHER" id="PTHR43316">
    <property type="entry name" value="HYDROLASE, HALOACID DELAHOGENASE-RELATED"/>
    <property type="match status" value="1"/>
</dbReference>
<dbReference type="SFLD" id="SFLDG01129">
    <property type="entry name" value="C1.5:_HAD__Beta-PGM__Phosphata"/>
    <property type="match status" value="1"/>
</dbReference>
<keyword evidence="4" id="KW-1185">Reference proteome</keyword>
<gene>
    <name evidence="3" type="ORF">DMP06_10075</name>
</gene>
<evidence type="ECO:0000256" key="1">
    <source>
        <dbReference type="ARBA" id="ARBA00022801"/>
    </source>
</evidence>
<protein>
    <submittedName>
        <fullName evidence="3">Haloacid dehalogenase</fullName>
    </submittedName>
</protein>
<feature type="region of interest" description="Disordered" evidence="2">
    <location>
        <begin position="1"/>
        <end position="41"/>
    </location>
</feature>
<reference evidence="4" key="1">
    <citation type="submission" date="2018-05" db="EMBL/GenBank/DDBJ databases">
        <title>Genome Sequencing of selected type strains of the family Eggerthellaceae.</title>
        <authorList>
            <person name="Danylec N."/>
            <person name="Stoll D.A."/>
            <person name="Doetsch A."/>
            <person name="Huch M."/>
        </authorList>
    </citation>
    <scope>NUCLEOTIDE SEQUENCE [LARGE SCALE GENOMIC DNA]</scope>
    <source>
        <strain evidence="4">DSM 24851</strain>
    </source>
</reference>
<dbReference type="Proteomes" id="UP000269591">
    <property type="component" value="Unassembled WGS sequence"/>
</dbReference>
<accession>A0A3N0AU37</accession>
<dbReference type="AlphaFoldDB" id="A0A3N0AU37"/>
<dbReference type="InterPro" id="IPR023214">
    <property type="entry name" value="HAD_sf"/>
</dbReference>
<keyword evidence="1" id="KW-0378">Hydrolase</keyword>
<proteinExistence type="predicted"/>
<dbReference type="Gene3D" id="3.40.50.1000">
    <property type="entry name" value="HAD superfamily/HAD-like"/>
    <property type="match status" value="1"/>
</dbReference>
<dbReference type="OrthoDB" id="9809962at2"/>
<dbReference type="PANTHER" id="PTHR43316:SF3">
    <property type="entry name" value="HALOACID DEHALOGENASE, TYPE II (AFU_ORTHOLOGUE AFUA_2G07750)-RELATED"/>
    <property type="match status" value="1"/>
</dbReference>
<dbReference type="EMBL" id="QIBX01000022">
    <property type="protein sequence ID" value="RNL37816.1"/>
    <property type="molecule type" value="Genomic_DNA"/>
</dbReference>
<dbReference type="InterPro" id="IPR036412">
    <property type="entry name" value="HAD-like_sf"/>
</dbReference>
<feature type="compositionally biased region" description="Polar residues" evidence="2">
    <location>
        <begin position="1"/>
        <end position="16"/>
    </location>
</feature>
<evidence type="ECO:0000256" key="2">
    <source>
        <dbReference type="SAM" id="MobiDB-lite"/>
    </source>
</evidence>
<comment type="caution">
    <text evidence="3">The sequence shown here is derived from an EMBL/GenBank/DDBJ whole genome shotgun (WGS) entry which is preliminary data.</text>
</comment>
<sequence length="285" mass="31062">MTENNPTNQNATQSGANAPAPFDTNRAHNAPEAGHATVSEDQLAPRSYTTVFFDLDGTLLPIDTKTFMKGYMASIGRFMAEHGLDAEAGGEALFAGVMAMGQNDGSATNRDAFWKVFCERMGKSAEEWEPLFMDYYLNRFDEVGAGVEANPASAAAVRALKERGYRLAVTTMPMFPLVAVEARLRWAGLNPEDFAFVTTYENSTSVKPYEAYYAEALGRAGVTGKEVLMVGNHNREDGGATKVGCDIYFVTDHLIETEDGLDVSACKHGTMEEFARFCEALPAVR</sequence>
<dbReference type="SUPFAM" id="SSF56784">
    <property type="entry name" value="HAD-like"/>
    <property type="match status" value="1"/>
</dbReference>
<dbReference type="Pfam" id="PF00702">
    <property type="entry name" value="Hydrolase"/>
    <property type="match status" value="1"/>
</dbReference>
<organism evidence="3 4">
    <name type="scientific">Slackia equolifaciens</name>
    <dbReference type="NCBI Taxonomy" id="498718"/>
    <lineage>
        <taxon>Bacteria</taxon>
        <taxon>Bacillati</taxon>
        <taxon>Actinomycetota</taxon>
        <taxon>Coriobacteriia</taxon>
        <taxon>Eggerthellales</taxon>
        <taxon>Eggerthellaceae</taxon>
        <taxon>Slackia</taxon>
    </lineage>
</organism>
<dbReference type="SFLD" id="SFLDS00003">
    <property type="entry name" value="Haloacid_Dehalogenase"/>
    <property type="match status" value="1"/>
</dbReference>
<dbReference type="GO" id="GO:0016787">
    <property type="term" value="F:hydrolase activity"/>
    <property type="evidence" value="ECO:0007669"/>
    <property type="project" value="UniProtKB-KW"/>
</dbReference>
<dbReference type="RefSeq" id="WP_123209604.1">
    <property type="nucleotide sequence ID" value="NZ_JBHTHO010000025.1"/>
</dbReference>
<evidence type="ECO:0000313" key="3">
    <source>
        <dbReference type="EMBL" id="RNL37816.1"/>
    </source>
</evidence>
<evidence type="ECO:0000313" key="4">
    <source>
        <dbReference type="Proteomes" id="UP000269591"/>
    </source>
</evidence>
<name>A0A3N0AU37_9ACTN</name>